<feature type="transmembrane region" description="Helical" evidence="1">
    <location>
        <begin position="7"/>
        <end position="28"/>
    </location>
</feature>
<organism evidence="2 3">
    <name type="scientific">Bradyrhizobium pachyrhizi</name>
    <dbReference type="NCBI Taxonomy" id="280333"/>
    <lineage>
        <taxon>Bacteria</taxon>
        <taxon>Pseudomonadati</taxon>
        <taxon>Pseudomonadota</taxon>
        <taxon>Alphaproteobacteria</taxon>
        <taxon>Hyphomicrobiales</taxon>
        <taxon>Nitrobacteraceae</taxon>
        <taxon>Bradyrhizobium</taxon>
    </lineage>
</organism>
<feature type="transmembrane region" description="Helical" evidence="1">
    <location>
        <begin position="34"/>
        <end position="52"/>
    </location>
</feature>
<evidence type="ECO:0000256" key="1">
    <source>
        <dbReference type="SAM" id="Phobius"/>
    </source>
</evidence>
<sequence length="57" mass="5744">MTGLPGSLSIALSLVGSIWLVGVVALLVGAPGELVAATFVLGLVAGFIEWRAGKVEH</sequence>
<comment type="caution">
    <text evidence="2">The sequence shown here is derived from an EMBL/GenBank/DDBJ whole genome shotgun (WGS) entry which is preliminary data.</text>
</comment>
<dbReference type="RefSeq" id="WP_157347175.1">
    <property type="nucleotide sequence ID" value="NZ_CP121667.1"/>
</dbReference>
<evidence type="ECO:0000313" key="3">
    <source>
        <dbReference type="Proteomes" id="UP000436468"/>
    </source>
</evidence>
<dbReference type="AlphaFoldDB" id="A0A844T2H2"/>
<evidence type="ECO:0000313" key="2">
    <source>
        <dbReference type="EMBL" id="MVT68850.1"/>
    </source>
</evidence>
<gene>
    <name evidence="2" type="ORF">GPL21_27565</name>
</gene>
<keyword evidence="1" id="KW-1133">Transmembrane helix</keyword>
<protein>
    <submittedName>
        <fullName evidence="2">Uncharacterized protein</fullName>
    </submittedName>
</protein>
<dbReference type="Proteomes" id="UP000436468">
    <property type="component" value="Unassembled WGS sequence"/>
</dbReference>
<keyword evidence="1" id="KW-0812">Transmembrane</keyword>
<keyword evidence="1" id="KW-0472">Membrane</keyword>
<reference evidence="2 3" key="1">
    <citation type="submission" date="2019-12" db="EMBL/GenBank/DDBJ databases">
        <title>Draft genome sequences Bradyrhizobium cajani AMBPC1010, Bradyrhizobium pachyrhizi AMBPC1040 and Bradyrhizobium yuanmingense ALSPC3051, three plant growth promoting strains isolated from nodules of Cajanus cajan L. in Dominican Republic.</title>
        <authorList>
            <person name="Flores-Felix J.D."/>
            <person name="Araujo J."/>
            <person name="Diaz-Alcantara C."/>
            <person name="Gonzalez-Andres F."/>
            <person name="Velazquez E."/>
        </authorList>
    </citation>
    <scope>NUCLEOTIDE SEQUENCE [LARGE SCALE GENOMIC DNA]</scope>
    <source>
        <strain evidence="2 3">1040</strain>
    </source>
</reference>
<proteinExistence type="predicted"/>
<dbReference type="EMBL" id="WQNF01000024">
    <property type="protein sequence ID" value="MVT68850.1"/>
    <property type="molecule type" value="Genomic_DNA"/>
</dbReference>
<accession>A0A844T2H2</accession>
<keyword evidence="3" id="KW-1185">Reference proteome</keyword>
<name>A0A844T2H2_9BRAD</name>